<keyword evidence="2" id="KW-1133">Transmembrane helix</keyword>
<evidence type="ECO:0000256" key="2">
    <source>
        <dbReference type="SAM" id="Phobius"/>
    </source>
</evidence>
<keyword evidence="4" id="KW-1185">Reference proteome</keyword>
<evidence type="ECO:0000313" key="4">
    <source>
        <dbReference type="Proteomes" id="UP000886653"/>
    </source>
</evidence>
<evidence type="ECO:0000313" key="3">
    <source>
        <dbReference type="EMBL" id="KAG0151224.1"/>
    </source>
</evidence>
<accession>A0A9P6TGP5</accession>
<organism evidence="3 4">
    <name type="scientific">Cronartium quercuum f. sp. fusiforme G11</name>
    <dbReference type="NCBI Taxonomy" id="708437"/>
    <lineage>
        <taxon>Eukaryota</taxon>
        <taxon>Fungi</taxon>
        <taxon>Dikarya</taxon>
        <taxon>Basidiomycota</taxon>
        <taxon>Pucciniomycotina</taxon>
        <taxon>Pucciniomycetes</taxon>
        <taxon>Pucciniales</taxon>
        <taxon>Coleosporiaceae</taxon>
        <taxon>Cronartium</taxon>
    </lineage>
</organism>
<feature type="region of interest" description="Disordered" evidence="1">
    <location>
        <begin position="156"/>
        <end position="289"/>
    </location>
</feature>
<comment type="caution">
    <text evidence="3">The sequence shown here is derived from an EMBL/GenBank/DDBJ whole genome shotgun (WGS) entry which is preliminary data.</text>
</comment>
<sequence>MTGSSSPRVRTEIVESLVYRTANSPNGRIYSPDLSQSIVSIDMIDDIRTDTHPDLTSQHTSLVLGFNAVARAVAAATELVDEQDPAERNVRSSYSDGIKINARALLSPILGPSLSAIRNTGDNLQMVAPEAFDSRTSNKKDNGALGSVPVKVAEHVNSSPAQTEHQSSENPANSPKKSVDRIQPPNPNLPVVGGKSNPIVPGQVLSNGEENVFSSSRKTPTPTAYHNQPNFATPSQNKTISNAPNTVKPIQSKSASVNSSKDPSNAGSSPPLKKVKPFSPIQPVPNTTIIDTGQKVLPEWQSDEENYSSNGTKPVPGDSGSMITNQTKGITNQAKVITNQTNGITNQTNGITNQTKGTAADKLADRLRYTKPAEDDKLSQSKIGPALGITAAIFLVIGVGISVTLLMLRRRRNRKTPPVAIFDWVSPPKDLHDEYYIGSDAETISSPCFGSEAPINDSLNQEDEQKRESFEKWRFSGESLKNIKWFK</sequence>
<feature type="compositionally biased region" description="Polar residues" evidence="1">
    <location>
        <begin position="204"/>
        <end position="268"/>
    </location>
</feature>
<keyword evidence="2" id="KW-0472">Membrane</keyword>
<keyword evidence="2" id="KW-0812">Transmembrane</keyword>
<evidence type="ECO:0000256" key="1">
    <source>
        <dbReference type="SAM" id="MobiDB-lite"/>
    </source>
</evidence>
<feature type="transmembrane region" description="Helical" evidence="2">
    <location>
        <begin position="386"/>
        <end position="408"/>
    </location>
</feature>
<feature type="compositionally biased region" description="Polar residues" evidence="1">
    <location>
        <begin position="156"/>
        <end position="176"/>
    </location>
</feature>
<dbReference type="Proteomes" id="UP000886653">
    <property type="component" value="Unassembled WGS sequence"/>
</dbReference>
<protein>
    <submittedName>
        <fullName evidence="3">Uncharacterized protein</fullName>
    </submittedName>
</protein>
<name>A0A9P6TGP5_9BASI</name>
<proteinExistence type="predicted"/>
<gene>
    <name evidence="3" type="ORF">CROQUDRAFT_87019</name>
</gene>
<dbReference type="AlphaFoldDB" id="A0A9P6TGP5"/>
<reference evidence="3" key="1">
    <citation type="submission" date="2013-11" db="EMBL/GenBank/DDBJ databases">
        <title>Genome sequence of the fusiform rust pathogen reveals effectors for host alternation and coevolution with pine.</title>
        <authorList>
            <consortium name="DOE Joint Genome Institute"/>
            <person name="Smith K."/>
            <person name="Pendleton A."/>
            <person name="Kubisiak T."/>
            <person name="Anderson C."/>
            <person name="Salamov A."/>
            <person name="Aerts A."/>
            <person name="Riley R."/>
            <person name="Clum A."/>
            <person name="Lindquist E."/>
            <person name="Ence D."/>
            <person name="Campbell M."/>
            <person name="Kronenberg Z."/>
            <person name="Feau N."/>
            <person name="Dhillon B."/>
            <person name="Hamelin R."/>
            <person name="Burleigh J."/>
            <person name="Smith J."/>
            <person name="Yandell M."/>
            <person name="Nelson C."/>
            <person name="Grigoriev I."/>
            <person name="Davis J."/>
        </authorList>
    </citation>
    <scope>NUCLEOTIDE SEQUENCE</scope>
    <source>
        <strain evidence="3">G11</strain>
    </source>
</reference>
<dbReference type="EMBL" id="MU167214">
    <property type="protein sequence ID" value="KAG0151224.1"/>
    <property type="molecule type" value="Genomic_DNA"/>
</dbReference>